<proteinExistence type="predicted"/>
<sequence length="107" mass="11708">MVADWRVMLDPDIVFLLLLPPLLFLEGWRISPDDMFEDGATILELGLEFVEARGDAMAVTRVRRTTIGDLIQLTANGIIVVMPGEQLPTIQAGAADSIRVTGHHEPG</sequence>
<dbReference type="AlphaFoldDB" id="G6EJW3"/>
<dbReference type="PATRIC" id="fig|1088721.3.peg.4555"/>
<dbReference type="eggNOG" id="COG0025">
    <property type="taxonomic scope" value="Bacteria"/>
</dbReference>
<evidence type="ECO:0000313" key="2">
    <source>
        <dbReference type="Proteomes" id="UP000004030"/>
    </source>
</evidence>
<gene>
    <name evidence="1" type="ORF">NSU_4634</name>
</gene>
<protein>
    <submittedName>
        <fullName evidence="1">Na+/H+ antiporter</fullName>
    </submittedName>
</protein>
<reference evidence="1 2" key="1">
    <citation type="journal article" date="2012" name="J. Bacteriol.">
        <title>Genome sequence of benzo(a)pyrene-degrading bacterium Novosphingobium pentaromativorans US6-1.</title>
        <authorList>
            <person name="Luo Y.R."/>
            <person name="Kang S.G."/>
            <person name="Kim S.J."/>
            <person name="Kim M.R."/>
            <person name="Li N."/>
            <person name="Lee J.H."/>
            <person name="Kwon K.K."/>
        </authorList>
    </citation>
    <scope>NUCLEOTIDE SEQUENCE [LARGE SCALE GENOMIC DNA]</scope>
    <source>
        <strain evidence="1 2">US6-1</strain>
    </source>
</reference>
<dbReference type="Proteomes" id="UP000004030">
    <property type="component" value="Unassembled WGS sequence"/>
</dbReference>
<name>G6EJW3_9SPHN</name>
<evidence type="ECO:0000313" key="1">
    <source>
        <dbReference type="EMBL" id="EHJ58401.1"/>
    </source>
</evidence>
<comment type="caution">
    <text evidence="1">The sequence shown here is derived from an EMBL/GenBank/DDBJ whole genome shotgun (WGS) entry which is preliminary data.</text>
</comment>
<dbReference type="EMBL" id="AGFM01000082">
    <property type="protein sequence ID" value="EHJ58401.1"/>
    <property type="molecule type" value="Genomic_DNA"/>
</dbReference>
<organism evidence="1 2">
    <name type="scientific">Novosphingobium pentaromativorans US6-1</name>
    <dbReference type="NCBI Taxonomy" id="1088721"/>
    <lineage>
        <taxon>Bacteria</taxon>
        <taxon>Pseudomonadati</taxon>
        <taxon>Pseudomonadota</taxon>
        <taxon>Alphaproteobacteria</taxon>
        <taxon>Sphingomonadales</taxon>
        <taxon>Sphingomonadaceae</taxon>
        <taxon>Novosphingobium</taxon>
    </lineage>
</organism>
<accession>G6EJW3</accession>
<keyword evidence="2" id="KW-1185">Reference proteome</keyword>